<dbReference type="Gene3D" id="3.60.15.10">
    <property type="entry name" value="Ribonuclease Z/Hydroxyacylglutathione hydrolase-like"/>
    <property type="match status" value="1"/>
</dbReference>
<dbReference type="STRING" id="666510.ASAC_0890"/>
<dbReference type="Pfam" id="PF13483">
    <property type="entry name" value="Lactamase_B_3"/>
    <property type="match status" value="1"/>
</dbReference>
<keyword evidence="2" id="KW-1185">Reference proteome</keyword>
<dbReference type="GeneID" id="9499128"/>
<dbReference type="PANTHER" id="PTHR42967">
    <property type="entry name" value="METAL DEPENDENT HYDROLASE"/>
    <property type="match status" value="1"/>
</dbReference>
<dbReference type="HOGENOM" id="CLU_070010_3_0_2"/>
<dbReference type="PANTHER" id="PTHR42967:SF1">
    <property type="entry name" value="MBL FOLD METALLO-HYDROLASE"/>
    <property type="match status" value="1"/>
</dbReference>
<dbReference type="InterPro" id="IPR036866">
    <property type="entry name" value="RibonucZ/Hydroxyglut_hydro"/>
</dbReference>
<organism evidence="1 2">
    <name type="scientific">Acidilobus saccharovorans (strain DSM 16705 / JCM 18335 / VKM B-2471 / 345-15)</name>
    <dbReference type="NCBI Taxonomy" id="666510"/>
    <lineage>
        <taxon>Archaea</taxon>
        <taxon>Thermoproteota</taxon>
        <taxon>Thermoprotei</taxon>
        <taxon>Acidilobales</taxon>
        <taxon>Acidilobaceae</taxon>
        <taxon>Acidilobus</taxon>
    </lineage>
</organism>
<dbReference type="Proteomes" id="UP000000346">
    <property type="component" value="Chromosome"/>
</dbReference>
<sequence>MRELRISWCGQSYFIIGSGNARLAIDPHDGDSLGLPRCEANADYILVTHDHYDHNSVETARGPKTKAVAFSREGSFTLGPFSVTGFRLPHDPEGGSRYGWTTAYLVEAEGLRVMHMGDVGVGPVDYIIRSVGKVDVIMVPAGDVTTVKQAEALDWAARLGAKLVLPMHYWVAGSNVPLDPIDVMLSLWHGSVTKLGEPLDIEPGRLNGPALVILPLESEPS</sequence>
<reference evidence="1 2" key="1">
    <citation type="journal article" date="2010" name="Appl. Environ. Microbiol.">
        <title>The genome sequence of the crenarchaeon Acidilobus saccharovorans supports a new order, Acidilobales, and suggests an important ecological role in terrestrial acidic hot springs.</title>
        <authorList>
            <person name="Mardanov A.V."/>
            <person name="Svetlitchnyi V.A."/>
            <person name="Beletsky A.V."/>
            <person name="Prokofeva M.I."/>
            <person name="Bonch-Osmolovskaya E.A."/>
            <person name="Ravin N.V."/>
            <person name="Skryabin K.G."/>
        </authorList>
    </citation>
    <scope>NUCLEOTIDE SEQUENCE [LARGE SCALE GENOMIC DNA]</scope>
    <source>
        <strain evidence="2">DSM 16705 / JCM 18335 / VKM B-2471 / 345-15</strain>
    </source>
</reference>
<name>D9Q1V8_ACIS3</name>
<evidence type="ECO:0000313" key="1">
    <source>
        <dbReference type="EMBL" id="ADL19296.1"/>
    </source>
</evidence>
<dbReference type="EMBL" id="CP001742">
    <property type="protein sequence ID" value="ADL19296.1"/>
    <property type="molecule type" value="Genomic_DNA"/>
</dbReference>
<dbReference type="InParanoid" id="D9Q1V8"/>
<keyword evidence="1" id="KW-0378">Hydrolase</keyword>
<dbReference type="SUPFAM" id="SSF56281">
    <property type="entry name" value="Metallo-hydrolase/oxidoreductase"/>
    <property type="match status" value="1"/>
</dbReference>
<dbReference type="GO" id="GO:0016787">
    <property type="term" value="F:hydrolase activity"/>
    <property type="evidence" value="ECO:0007669"/>
    <property type="project" value="UniProtKB-KW"/>
</dbReference>
<protein>
    <submittedName>
        <fullName evidence="1">Predicted Zn-dependent hydrolase of the beta-lactamase fold family</fullName>
    </submittedName>
</protein>
<proteinExistence type="predicted"/>
<dbReference type="OrthoDB" id="28313at2157"/>
<dbReference type="eggNOG" id="arCOG00497">
    <property type="taxonomic scope" value="Archaea"/>
</dbReference>
<dbReference type="KEGG" id="asc:ASAC_0890"/>
<accession>D9Q1V8</accession>
<gene>
    <name evidence="1" type="ordered locus">ASAC_0890</name>
</gene>
<evidence type="ECO:0000313" key="2">
    <source>
        <dbReference type="Proteomes" id="UP000000346"/>
    </source>
</evidence>
<dbReference type="RefSeq" id="WP_013266808.1">
    <property type="nucleotide sequence ID" value="NC_014374.1"/>
</dbReference>
<dbReference type="AlphaFoldDB" id="D9Q1V8"/>